<reference evidence="3" key="1">
    <citation type="submission" date="2025-08" db="UniProtKB">
        <authorList>
            <consortium name="RefSeq"/>
        </authorList>
    </citation>
    <scope>IDENTIFICATION</scope>
</reference>
<dbReference type="Gene3D" id="1.20.120.20">
    <property type="entry name" value="Apolipoprotein"/>
    <property type="match status" value="1"/>
</dbReference>
<sequence>MKPFAILLALSLLAGTQAFVLRDEPDTKIAQLSQRFREHLVNLRRTVGEKVDLILGVEFVDQLTQNVTNYYLQVRESLYNLEQTLPAETKQVYDLALRTPWGMWSKALDSLNEQRKKLSSATEEMSETLPGILKPYVDPVLKSVAPYTENLGNVVSATVVELKAKMNKTLTERVEDLASQLNPYATEVQNHWKELRMSFSNNTEPLKEELLRGLETINNSLVKTFVTPFLEIFPARTEH</sequence>
<keyword evidence="2" id="KW-1185">Reference proteome</keyword>
<protein>
    <submittedName>
        <fullName evidence="3">Apolipoprotein A-I-1-like</fullName>
    </submittedName>
</protein>
<feature type="chain" id="PRO_5046844680" evidence="1">
    <location>
        <begin position="19"/>
        <end position="239"/>
    </location>
</feature>
<dbReference type="PANTHER" id="PTHR18976:SF34">
    <property type="entry name" value="LIPID-BINDING PROTEIN"/>
    <property type="match status" value="1"/>
</dbReference>
<dbReference type="RefSeq" id="XP_015280672.1">
    <property type="nucleotide sequence ID" value="XM_015425186.1"/>
</dbReference>
<organism evidence="2 3">
    <name type="scientific">Gekko japonicus</name>
    <name type="common">Schlegel's Japanese gecko</name>
    <dbReference type="NCBI Taxonomy" id="146911"/>
    <lineage>
        <taxon>Eukaryota</taxon>
        <taxon>Metazoa</taxon>
        <taxon>Chordata</taxon>
        <taxon>Craniata</taxon>
        <taxon>Vertebrata</taxon>
        <taxon>Euteleostomi</taxon>
        <taxon>Lepidosauria</taxon>
        <taxon>Squamata</taxon>
        <taxon>Bifurcata</taxon>
        <taxon>Gekkota</taxon>
        <taxon>Gekkonidae</taxon>
        <taxon>Gekkoninae</taxon>
        <taxon>Gekko</taxon>
    </lineage>
</organism>
<keyword evidence="1" id="KW-0732">Signal</keyword>
<evidence type="ECO:0000313" key="3">
    <source>
        <dbReference type="RefSeq" id="XP_015280672.1"/>
    </source>
</evidence>
<dbReference type="PANTHER" id="PTHR18976">
    <property type="entry name" value="APOLIPOPROTEIN"/>
    <property type="match status" value="1"/>
</dbReference>
<feature type="signal peptide" evidence="1">
    <location>
        <begin position="1"/>
        <end position="18"/>
    </location>
</feature>
<accession>A0ABM1L3Y5</accession>
<dbReference type="InterPro" id="IPR050163">
    <property type="entry name" value="Apolipoprotein_A1/A4/E"/>
</dbReference>
<name>A0ABM1L3Y5_GEKJA</name>
<dbReference type="GeneID" id="107122157"/>
<gene>
    <name evidence="3" type="primary">LOC107122157</name>
</gene>
<evidence type="ECO:0000256" key="1">
    <source>
        <dbReference type="SAM" id="SignalP"/>
    </source>
</evidence>
<evidence type="ECO:0000313" key="2">
    <source>
        <dbReference type="Proteomes" id="UP000694871"/>
    </source>
</evidence>
<dbReference type="Proteomes" id="UP000694871">
    <property type="component" value="Unplaced"/>
</dbReference>
<proteinExistence type="predicted"/>
<dbReference type="SUPFAM" id="SSF47162">
    <property type="entry name" value="Apolipoprotein"/>
    <property type="match status" value="1"/>
</dbReference>